<evidence type="ECO:0000256" key="4">
    <source>
        <dbReference type="ARBA" id="ARBA00022989"/>
    </source>
</evidence>
<evidence type="ECO:0000256" key="2">
    <source>
        <dbReference type="ARBA" id="ARBA00022475"/>
    </source>
</evidence>
<dbReference type="PIRSF" id="PIRSF006324">
    <property type="entry name" value="LeuE"/>
    <property type="match status" value="1"/>
</dbReference>
<keyword evidence="2" id="KW-1003">Cell membrane</keyword>
<evidence type="ECO:0000256" key="5">
    <source>
        <dbReference type="ARBA" id="ARBA00023136"/>
    </source>
</evidence>
<evidence type="ECO:0000313" key="8">
    <source>
        <dbReference type="Proteomes" id="UP000314223"/>
    </source>
</evidence>
<dbReference type="InterPro" id="IPR001123">
    <property type="entry name" value="LeuE-type"/>
</dbReference>
<dbReference type="GO" id="GO:0005886">
    <property type="term" value="C:plasma membrane"/>
    <property type="evidence" value="ECO:0007669"/>
    <property type="project" value="UniProtKB-SubCell"/>
</dbReference>
<feature type="transmembrane region" description="Helical" evidence="6">
    <location>
        <begin position="160"/>
        <end position="185"/>
    </location>
</feature>
<keyword evidence="4 6" id="KW-1133">Transmembrane helix</keyword>
<dbReference type="GO" id="GO:0015171">
    <property type="term" value="F:amino acid transmembrane transporter activity"/>
    <property type="evidence" value="ECO:0007669"/>
    <property type="project" value="TreeGrafter"/>
</dbReference>
<feature type="transmembrane region" description="Helical" evidence="6">
    <location>
        <begin position="39"/>
        <end position="62"/>
    </location>
</feature>
<dbReference type="Pfam" id="PF01810">
    <property type="entry name" value="LysE"/>
    <property type="match status" value="1"/>
</dbReference>
<reference evidence="7 8" key="1">
    <citation type="submission" date="2019-06" db="EMBL/GenBank/DDBJ databases">
        <authorList>
            <person name="Mardanova A.M."/>
            <person name="Pudova D.S."/>
            <person name="Shagimardanova E.I."/>
            <person name="Gogoleva N.E."/>
            <person name="Lutfullin M.T."/>
            <person name="Hadieva G.F."/>
            <person name="Sharipova M.R."/>
        </authorList>
    </citation>
    <scope>NUCLEOTIDE SEQUENCE [LARGE SCALE GENOMIC DNA]</scope>
    <source>
        <strain evidence="7 8">MG-1</strain>
    </source>
</reference>
<evidence type="ECO:0000256" key="6">
    <source>
        <dbReference type="SAM" id="Phobius"/>
    </source>
</evidence>
<keyword evidence="5 6" id="KW-0472">Membrane</keyword>
<gene>
    <name evidence="7" type="ORF">FHQ09_06215</name>
</gene>
<evidence type="ECO:0000256" key="3">
    <source>
        <dbReference type="ARBA" id="ARBA00022692"/>
    </source>
</evidence>
<dbReference type="Proteomes" id="UP000314223">
    <property type="component" value="Unassembled WGS sequence"/>
</dbReference>
<dbReference type="AlphaFoldDB" id="A0A5C4X2R0"/>
<keyword evidence="3 6" id="KW-0812">Transmembrane</keyword>
<sequence length="217" mass="22931">MTGQLLAFAATCLVVIVAPGPDFVLVLRNTARAGRIGAALTAAGILTGLAVLGMAAALGATALLTTSATLSLIIRIAGGLYLIWLGLQSLRSWLRLRSERSATAVAVDPDARLEVSSGTRWSCFRQGLVSNLLNPKVVAFYLALFPQFELSPLSPATTHIVLAAAFWTLCLMWYIALVSLIGSIGTRLQRPKFARRIEAVAGSTLMALGGFVLARAH</sequence>
<dbReference type="PANTHER" id="PTHR30086">
    <property type="entry name" value="ARGININE EXPORTER PROTEIN ARGO"/>
    <property type="match status" value="1"/>
</dbReference>
<protein>
    <submittedName>
        <fullName evidence="7">LysE family translocator</fullName>
    </submittedName>
</protein>
<dbReference type="EMBL" id="VDMQ01000003">
    <property type="protein sequence ID" value="TNM55837.1"/>
    <property type="molecule type" value="Genomic_DNA"/>
</dbReference>
<comment type="caution">
    <text evidence="7">The sequence shown here is derived from an EMBL/GenBank/DDBJ whole genome shotgun (WGS) entry which is preliminary data.</text>
</comment>
<evidence type="ECO:0000256" key="1">
    <source>
        <dbReference type="ARBA" id="ARBA00004651"/>
    </source>
</evidence>
<feature type="transmembrane region" description="Helical" evidence="6">
    <location>
        <begin position="128"/>
        <end position="148"/>
    </location>
</feature>
<feature type="transmembrane region" description="Helical" evidence="6">
    <location>
        <begin position="6"/>
        <end position="27"/>
    </location>
</feature>
<accession>A0A5C4X2R0</accession>
<feature type="transmembrane region" description="Helical" evidence="6">
    <location>
        <begin position="68"/>
        <end position="87"/>
    </location>
</feature>
<dbReference type="PANTHER" id="PTHR30086:SF20">
    <property type="entry name" value="ARGININE EXPORTER PROTEIN ARGO-RELATED"/>
    <property type="match status" value="1"/>
</dbReference>
<comment type="subcellular location">
    <subcellularLocation>
        <location evidence="1">Cell membrane</location>
        <topology evidence="1">Multi-pass membrane protein</topology>
    </subcellularLocation>
</comment>
<dbReference type="RefSeq" id="WP_139467976.1">
    <property type="nucleotide sequence ID" value="NZ_VDMQ01000003.1"/>
</dbReference>
<organism evidence="7 8">
    <name type="scientific">Brevibacterium sediminis</name>
    <dbReference type="NCBI Taxonomy" id="1857024"/>
    <lineage>
        <taxon>Bacteria</taxon>
        <taxon>Bacillati</taxon>
        <taxon>Actinomycetota</taxon>
        <taxon>Actinomycetes</taxon>
        <taxon>Micrococcales</taxon>
        <taxon>Brevibacteriaceae</taxon>
        <taxon>Brevibacterium</taxon>
    </lineage>
</organism>
<proteinExistence type="predicted"/>
<name>A0A5C4X2R0_9MICO</name>
<evidence type="ECO:0000313" key="7">
    <source>
        <dbReference type="EMBL" id="TNM55837.1"/>
    </source>
</evidence>